<dbReference type="EMBL" id="JAFNEN010000024">
    <property type="protein sequence ID" value="KAG8199739.1"/>
    <property type="molecule type" value="Genomic_DNA"/>
</dbReference>
<evidence type="ECO:0000313" key="2">
    <source>
        <dbReference type="Proteomes" id="UP000827092"/>
    </source>
</evidence>
<reference evidence="1 2" key="1">
    <citation type="journal article" date="2022" name="Nat. Ecol. Evol.">
        <title>A masculinizing supergene underlies an exaggerated male reproductive morph in a spider.</title>
        <authorList>
            <person name="Hendrickx F."/>
            <person name="De Corte Z."/>
            <person name="Sonet G."/>
            <person name="Van Belleghem S.M."/>
            <person name="Kostlbacher S."/>
            <person name="Vangestel C."/>
        </authorList>
    </citation>
    <scope>NUCLEOTIDE SEQUENCE [LARGE SCALE GENOMIC DNA]</scope>
    <source>
        <strain evidence="1">W744_W776</strain>
    </source>
</reference>
<name>A0AAV6VSR9_9ARAC</name>
<dbReference type="AlphaFoldDB" id="A0AAV6VSR9"/>
<dbReference type="Proteomes" id="UP000827092">
    <property type="component" value="Unassembled WGS sequence"/>
</dbReference>
<keyword evidence="2" id="KW-1185">Reference proteome</keyword>
<sequence>MCTCKRKWGFYAVEMSKEPIVRPKSLGISTIYFESGTAFEGFATRRHLERHPTCATDAGNESSEGCSSGVELSWSCYSEIADSALGSA</sequence>
<evidence type="ECO:0000313" key="1">
    <source>
        <dbReference type="EMBL" id="KAG8199739.1"/>
    </source>
</evidence>
<proteinExistence type="predicted"/>
<comment type="caution">
    <text evidence="1">The sequence shown here is derived from an EMBL/GenBank/DDBJ whole genome shotgun (WGS) entry which is preliminary data.</text>
</comment>
<accession>A0AAV6VSR9</accession>
<gene>
    <name evidence="1" type="ORF">JTE90_000833</name>
</gene>
<organism evidence="1 2">
    <name type="scientific">Oedothorax gibbosus</name>
    <dbReference type="NCBI Taxonomy" id="931172"/>
    <lineage>
        <taxon>Eukaryota</taxon>
        <taxon>Metazoa</taxon>
        <taxon>Ecdysozoa</taxon>
        <taxon>Arthropoda</taxon>
        <taxon>Chelicerata</taxon>
        <taxon>Arachnida</taxon>
        <taxon>Araneae</taxon>
        <taxon>Araneomorphae</taxon>
        <taxon>Entelegynae</taxon>
        <taxon>Araneoidea</taxon>
        <taxon>Linyphiidae</taxon>
        <taxon>Erigoninae</taxon>
        <taxon>Oedothorax</taxon>
    </lineage>
</organism>
<protein>
    <submittedName>
        <fullName evidence="1">Uncharacterized protein</fullName>
    </submittedName>
</protein>